<name>A0AAW2Z401_9EUKA</name>
<evidence type="ECO:0000313" key="2">
    <source>
        <dbReference type="EMBL" id="KAL0483644.1"/>
    </source>
</evidence>
<protein>
    <submittedName>
        <fullName evidence="2">Zinc finger and SCAN domain-containing protein</fullName>
    </submittedName>
</protein>
<evidence type="ECO:0000256" key="1">
    <source>
        <dbReference type="SAM" id="MobiDB-lite"/>
    </source>
</evidence>
<dbReference type="EMBL" id="JAOPGA020000972">
    <property type="protein sequence ID" value="KAL0483644.1"/>
    <property type="molecule type" value="Genomic_DNA"/>
</dbReference>
<gene>
    <name evidence="2" type="ORF">AKO1_011485</name>
</gene>
<organism evidence="2 3">
    <name type="scientific">Acrasis kona</name>
    <dbReference type="NCBI Taxonomy" id="1008807"/>
    <lineage>
        <taxon>Eukaryota</taxon>
        <taxon>Discoba</taxon>
        <taxon>Heterolobosea</taxon>
        <taxon>Tetramitia</taxon>
        <taxon>Eutetramitia</taxon>
        <taxon>Acrasidae</taxon>
        <taxon>Acrasis</taxon>
    </lineage>
</organism>
<dbReference type="Proteomes" id="UP001431209">
    <property type="component" value="Unassembled WGS sequence"/>
</dbReference>
<feature type="region of interest" description="Disordered" evidence="1">
    <location>
        <begin position="331"/>
        <end position="353"/>
    </location>
</feature>
<dbReference type="AlphaFoldDB" id="A0AAW2Z401"/>
<sequence length="353" mass="40820">MSSSDPVISSTPIKRLKTSLKREQNAKSTYKKFAQCTTDLNDKGALSATKLEEFRHEINNAISKEKTNLKTFITILLFKYEMLSKRYYKKLLVKDEEERRKVRGSYIRECQLQVLLRLVYINSTLASPERTEPALSLKKLSDLCSFLEFPHSCYLDIDPDGFEKLLCETILMQDFIEKMPLTLRHLFVRFGIKIPKELKQLIENKTSFEQRGRITPVAANVQEEIFTRVYTEKELKVSGNEILKLHLQESGMLRGNISSRRDIVLRGVDMNFKTHKIPLVDKNKKKIDKRLIEKLTGTNYETEKAKVQPLSMVIETKSTGKRMGLAERKNMKLASKRANGGTLDQPINKKRKL</sequence>
<keyword evidence="3" id="KW-1185">Reference proteome</keyword>
<reference evidence="2 3" key="1">
    <citation type="submission" date="2024-03" db="EMBL/GenBank/DDBJ databases">
        <title>The Acrasis kona genome and developmental transcriptomes reveal deep origins of eukaryotic multicellular pathways.</title>
        <authorList>
            <person name="Sheikh S."/>
            <person name="Fu C.-J."/>
            <person name="Brown M.W."/>
            <person name="Baldauf S.L."/>
        </authorList>
    </citation>
    <scope>NUCLEOTIDE SEQUENCE [LARGE SCALE GENOMIC DNA]</scope>
    <source>
        <strain evidence="2 3">ATCC MYA-3509</strain>
    </source>
</reference>
<accession>A0AAW2Z401</accession>
<comment type="caution">
    <text evidence="2">The sequence shown here is derived from an EMBL/GenBank/DDBJ whole genome shotgun (WGS) entry which is preliminary data.</text>
</comment>
<evidence type="ECO:0000313" key="3">
    <source>
        <dbReference type="Proteomes" id="UP001431209"/>
    </source>
</evidence>
<proteinExistence type="predicted"/>